<name>A0ABP4R3E3_9ACTN</name>
<keyword evidence="2" id="KW-0472">Membrane</keyword>
<evidence type="ECO:0000313" key="4">
    <source>
        <dbReference type="EMBL" id="GAA1626699.1"/>
    </source>
</evidence>
<dbReference type="InterPro" id="IPR020843">
    <property type="entry name" value="ER"/>
</dbReference>
<evidence type="ECO:0000256" key="1">
    <source>
        <dbReference type="ARBA" id="ARBA00022857"/>
    </source>
</evidence>
<dbReference type="InterPro" id="IPR051603">
    <property type="entry name" value="Zinc-ADH_QOR/CCCR"/>
</dbReference>
<dbReference type="InterPro" id="IPR011032">
    <property type="entry name" value="GroES-like_sf"/>
</dbReference>
<dbReference type="SMART" id="SM00829">
    <property type="entry name" value="PKS_ER"/>
    <property type="match status" value="1"/>
</dbReference>
<sequence>MRVPRAVRFSRYGGPEVLEVVQVPRPSPGPGQVLVKVIVAPVNPGEIGIREGVFADLWPAVFPEGQGNDLAGQVVEVGRGVTGFAPGDEVIGYAPRRAQADYVLHDAATLARKPAVLCWEEAAPLSAVGVTAWAGVEAVRPQPGEIVVVSAAAGGIGVLAAQLARLGGLLLLAPVIPVVLLIGSITVPVNGLGCLITLALGYVIAVQLALLISLIGFWTMETSAISLLYRLVSQFFAGTMVPLAFFPGFLGVLADILPFKYLGYVPAAVYVGHISDVSGPVLAEVAWIAALSGLLALTWSRARRRVVIQGG</sequence>
<feature type="transmembrane region" description="Helical" evidence="2">
    <location>
        <begin position="231"/>
        <end position="257"/>
    </location>
</feature>
<dbReference type="Gene3D" id="3.90.180.10">
    <property type="entry name" value="Medium-chain alcohol dehydrogenases, catalytic domain"/>
    <property type="match status" value="1"/>
</dbReference>
<reference evidence="5" key="1">
    <citation type="journal article" date="2019" name="Int. J. Syst. Evol. Microbiol.">
        <title>The Global Catalogue of Microorganisms (GCM) 10K type strain sequencing project: providing services to taxonomists for standard genome sequencing and annotation.</title>
        <authorList>
            <consortium name="The Broad Institute Genomics Platform"/>
            <consortium name="The Broad Institute Genome Sequencing Center for Infectious Disease"/>
            <person name="Wu L."/>
            <person name="Ma J."/>
        </authorList>
    </citation>
    <scope>NUCLEOTIDE SEQUENCE [LARGE SCALE GENOMIC DNA]</scope>
    <source>
        <strain evidence="5">JCM 13929</strain>
    </source>
</reference>
<dbReference type="InterPro" id="IPR010390">
    <property type="entry name" value="ABC-2_transporter-like"/>
</dbReference>
<comment type="caution">
    <text evidence="4">The sequence shown here is derived from an EMBL/GenBank/DDBJ whole genome shotgun (WGS) entry which is preliminary data.</text>
</comment>
<dbReference type="PANTHER" id="PTHR44154:SF1">
    <property type="entry name" value="QUINONE OXIDOREDUCTASE"/>
    <property type="match status" value="1"/>
</dbReference>
<keyword evidence="1" id="KW-0521">NADP</keyword>
<feature type="domain" description="Enoyl reductase (ER)" evidence="3">
    <location>
        <begin position="13"/>
        <end position="253"/>
    </location>
</feature>
<organism evidence="4 5">
    <name type="scientific">Nonomuraea maheshkhaliensis</name>
    <dbReference type="NCBI Taxonomy" id="419590"/>
    <lineage>
        <taxon>Bacteria</taxon>
        <taxon>Bacillati</taxon>
        <taxon>Actinomycetota</taxon>
        <taxon>Actinomycetes</taxon>
        <taxon>Streptosporangiales</taxon>
        <taxon>Streptosporangiaceae</taxon>
        <taxon>Nonomuraea</taxon>
    </lineage>
</organism>
<dbReference type="Pfam" id="PF08240">
    <property type="entry name" value="ADH_N"/>
    <property type="match status" value="1"/>
</dbReference>
<evidence type="ECO:0000313" key="5">
    <source>
        <dbReference type="Proteomes" id="UP001500064"/>
    </source>
</evidence>
<accession>A0ABP4R3E3</accession>
<feature type="transmembrane region" description="Helical" evidence="2">
    <location>
        <begin position="169"/>
        <end position="189"/>
    </location>
</feature>
<dbReference type="PANTHER" id="PTHR44154">
    <property type="entry name" value="QUINONE OXIDOREDUCTASE"/>
    <property type="match status" value="1"/>
</dbReference>
<dbReference type="InterPro" id="IPR013154">
    <property type="entry name" value="ADH-like_N"/>
</dbReference>
<dbReference type="Pfam" id="PF06182">
    <property type="entry name" value="ABC2_membrane_6"/>
    <property type="match status" value="1"/>
</dbReference>
<dbReference type="Proteomes" id="UP001500064">
    <property type="component" value="Unassembled WGS sequence"/>
</dbReference>
<keyword evidence="2" id="KW-0812">Transmembrane</keyword>
<feature type="transmembrane region" description="Helical" evidence="2">
    <location>
        <begin position="277"/>
        <end position="299"/>
    </location>
</feature>
<evidence type="ECO:0000259" key="3">
    <source>
        <dbReference type="SMART" id="SM00829"/>
    </source>
</evidence>
<protein>
    <recommendedName>
        <fullName evidence="3">Enoyl reductase (ER) domain-containing protein</fullName>
    </recommendedName>
</protein>
<feature type="transmembrane region" description="Helical" evidence="2">
    <location>
        <begin position="195"/>
        <end position="219"/>
    </location>
</feature>
<gene>
    <name evidence="4" type="ORF">GCM10009733_024290</name>
</gene>
<keyword evidence="2" id="KW-1133">Transmembrane helix</keyword>
<dbReference type="EMBL" id="BAAAMU010000013">
    <property type="protein sequence ID" value="GAA1626699.1"/>
    <property type="molecule type" value="Genomic_DNA"/>
</dbReference>
<dbReference type="SUPFAM" id="SSF50129">
    <property type="entry name" value="GroES-like"/>
    <property type="match status" value="1"/>
</dbReference>
<dbReference type="Gene3D" id="3.40.50.720">
    <property type="entry name" value="NAD(P)-binding Rossmann-like Domain"/>
    <property type="match status" value="1"/>
</dbReference>
<proteinExistence type="predicted"/>
<keyword evidence="5" id="KW-1185">Reference proteome</keyword>
<evidence type="ECO:0000256" key="2">
    <source>
        <dbReference type="SAM" id="Phobius"/>
    </source>
</evidence>